<dbReference type="InterPro" id="IPR005514">
    <property type="entry name" value="DUF316"/>
</dbReference>
<evidence type="ECO:0000313" key="3">
    <source>
        <dbReference type="EnsemblMetazoa" id="CJA02363.1"/>
    </source>
</evidence>
<reference evidence="4" key="1">
    <citation type="submission" date="2010-08" db="EMBL/GenBank/DDBJ databases">
        <authorList>
            <consortium name="Caenorhabditis japonica Sequencing Consortium"/>
            <person name="Wilson R.K."/>
        </authorList>
    </citation>
    <scope>NUCLEOTIDE SEQUENCE [LARGE SCALE GENOMIC DNA]</scope>
    <source>
        <strain evidence="4">DF5081</strain>
    </source>
</reference>
<dbReference type="SUPFAM" id="SSF50494">
    <property type="entry name" value="Trypsin-like serine proteases"/>
    <property type="match status" value="1"/>
</dbReference>
<feature type="chain" id="PRO_5035796742" description="Peptidase S1 domain-containing protein" evidence="2">
    <location>
        <begin position="22"/>
        <end position="434"/>
    </location>
</feature>
<accession>A0A8R1HI58</accession>
<dbReference type="Pfam" id="PF03761">
    <property type="entry name" value="DUF316"/>
    <property type="match status" value="1"/>
</dbReference>
<evidence type="ECO:0000256" key="1">
    <source>
        <dbReference type="SAM" id="MobiDB-lite"/>
    </source>
</evidence>
<dbReference type="InterPro" id="IPR009003">
    <property type="entry name" value="Peptidase_S1_PA"/>
</dbReference>
<feature type="region of interest" description="Disordered" evidence="1">
    <location>
        <begin position="322"/>
        <end position="387"/>
    </location>
</feature>
<proteinExistence type="predicted"/>
<dbReference type="EnsemblMetazoa" id="CJA02363.1">
    <property type="protein sequence ID" value="CJA02363.1"/>
    <property type="gene ID" value="WBGene00121568"/>
</dbReference>
<dbReference type="PANTHER" id="PTHR34005">
    <property type="entry name" value="PROTEIN CBG15054-RELATED"/>
    <property type="match status" value="1"/>
</dbReference>
<protein>
    <recommendedName>
        <fullName evidence="5">Peptidase S1 domain-containing protein</fullName>
    </recommendedName>
</protein>
<organism evidence="3 4">
    <name type="scientific">Caenorhabditis japonica</name>
    <dbReference type="NCBI Taxonomy" id="281687"/>
    <lineage>
        <taxon>Eukaryota</taxon>
        <taxon>Metazoa</taxon>
        <taxon>Ecdysozoa</taxon>
        <taxon>Nematoda</taxon>
        <taxon>Chromadorea</taxon>
        <taxon>Rhabditida</taxon>
        <taxon>Rhabditina</taxon>
        <taxon>Rhabditomorpha</taxon>
        <taxon>Rhabditoidea</taxon>
        <taxon>Rhabditidae</taxon>
        <taxon>Peloderinae</taxon>
        <taxon>Caenorhabditis</taxon>
    </lineage>
</organism>
<keyword evidence="2" id="KW-0732">Signal</keyword>
<dbReference type="InterPro" id="IPR043504">
    <property type="entry name" value="Peptidase_S1_PA_chymotrypsin"/>
</dbReference>
<sequence>MVSNHRKFLLFLIALVGFIAAEWTKEMEHYRKANCGVKQLPTSDEDEGPVDLTEEDPLVQVTTKDAHGEFAKAPGAGGIYVSPRHIITSAQAVFDENKKWLFDEEKFDVNMCDANEHLVVPDRYLSQIVVRSGHCVTGGCAYVHKPVDKAIILFMCSPNKNKFHEFFATMVLEFSQDMAKNFVCLGDGPTIARPGVEVHTYGFQYKDTDFQDSEMIHRKIEITEYVDKNYEKYILFPKMYALGDRGGPMLFFNYTRWWVIGVGATTGLDDRASDTFYYDVRKYQDQICSFFALCGREAYFDPIPTPFQITIAVTDAPTTTEAPITTTEQQDDQTTEPVTLARPAPRAPIVAQPTVKPDPPPKATVPPPEPTPTLLQPTPKPKPQENTDVPVFTANPNVDNVDKSPVVQPYISGVVSRTLWSSVVLVSIFLYFTS</sequence>
<dbReference type="PANTHER" id="PTHR34005:SF2">
    <property type="entry name" value="DUF4817 DOMAIN-CONTAINING PROTEIN-RELATED"/>
    <property type="match status" value="1"/>
</dbReference>
<evidence type="ECO:0000256" key="2">
    <source>
        <dbReference type="SAM" id="SignalP"/>
    </source>
</evidence>
<reference evidence="3" key="2">
    <citation type="submission" date="2022-06" db="UniProtKB">
        <authorList>
            <consortium name="EnsemblMetazoa"/>
        </authorList>
    </citation>
    <scope>IDENTIFICATION</scope>
    <source>
        <strain evidence="3">DF5081</strain>
    </source>
</reference>
<feature type="compositionally biased region" description="Pro residues" evidence="1">
    <location>
        <begin position="356"/>
        <end position="371"/>
    </location>
</feature>
<evidence type="ECO:0008006" key="5">
    <source>
        <dbReference type="Google" id="ProtNLM"/>
    </source>
</evidence>
<name>A0A8R1HI58_CAEJA</name>
<dbReference type="Proteomes" id="UP000005237">
    <property type="component" value="Unassembled WGS sequence"/>
</dbReference>
<feature type="signal peptide" evidence="2">
    <location>
        <begin position="1"/>
        <end position="21"/>
    </location>
</feature>
<dbReference type="AlphaFoldDB" id="A0A8R1HI58"/>
<dbReference type="Gene3D" id="2.40.10.10">
    <property type="entry name" value="Trypsin-like serine proteases"/>
    <property type="match status" value="1"/>
</dbReference>
<keyword evidence="4" id="KW-1185">Reference proteome</keyword>
<evidence type="ECO:0000313" key="4">
    <source>
        <dbReference type="Proteomes" id="UP000005237"/>
    </source>
</evidence>